<accession>U4KWI7</accession>
<dbReference type="EMBL" id="HF935283">
    <property type="protein sequence ID" value="CCX06252.1"/>
    <property type="molecule type" value="Genomic_DNA"/>
</dbReference>
<name>U4KWI7_PYROM</name>
<proteinExistence type="predicted"/>
<organism evidence="1 2">
    <name type="scientific">Pyronema omphalodes (strain CBS 100304)</name>
    <name type="common">Pyronema confluens</name>
    <dbReference type="NCBI Taxonomy" id="1076935"/>
    <lineage>
        <taxon>Eukaryota</taxon>
        <taxon>Fungi</taxon>
        <taxon>Dikarya</taxon>
        <taxon>Ascomycota</taxon>
        <taxon>Pezizomycotina</taxon>
        <taxon>Pezizomycetes</taxon>
        <taxon>Pezizales</taxon>
        <taxon>Pyronemataceae</taxon>
        <taxon>Pyronema</taxon>
    </lineage>
</organism>
<dbReference type="AlphaFoldDB" id="U4KWI7"/>
<evidence type="ECO:0000313" key="1">
    <source>
        <dbReference type="EMBL" id="CCX06252.1"/>
    </source>
</evidence>
<sequence>MTTNSARPQALTPSSYHARKIQDLKDIHAEYHYFYRNVFQTNSVDWLTRGIWRSIENARSLRVRRIDEQMTFQATVAAIGQYEDMLQRCFSDTKLWQPESRCTWHKLKLPNPKGSTESSAAKNFKQRVVKFEETEYQNIVQNWKGVCDLCLTERLQRLRAARESSVD</sequence>
<evidence type="ECO:0000313" key="2">
    <source>
        <dbReference type="Proteomes" id="UP000018144"/>
    </source>
</evidence>
<keyword evidence="2" id="KW-1185">Reference proteome</keyword>
<gene>
    <name evidence="1" type="ORF">PCON_05839</name>
</gene>
<dbReference type="Proteomes" id="UP000018144">
    <property type="component" value="Unassembled WGS sequence"/>
</dbReference>
<reference evidence="1 2" key="1">
    <citation type="journal article" date="2013" name="PLoS Genet.">
        <title>The genome and development-dependent transcriptomes of Pyronema confluens: a window into fungal evolution.</title>
        <authorList>
            <person name="Traeger S."/>
            <person name="Altegoer F."/>
            <person name="Freitag M."/>
            <person name="Gabaldon T."/>
            <person name="Kempken F."/>
            <person name="Kumar A."/>
            <person name="Marcet-Houben M."/>
            <person name="Poggeler S."/>
            <person name="Stajich J.E."/>
            <person name="Nowrousian M."/>
        </authorList>
    </citation>
    <scope>NUCLEOTIDE SEQUENCE [LARGE SCALE GENOMIC DNA]</scope>
    <source>
        <strain evidence="2">CBS 100304</strain>
        <tissue evidence="1">Vegetative mycelium</tissue>
    </source>
</reference>
<protein>
    <submittedName>
        <fullName evidence="1">Uncharacterized protein</fullName>
    </submittedName>
</protein>